<keyword evidence="1" id="KW-1185">Reference proteome</keyword>
<protein>
    <submittedName>
        <fullName evidence="2">Reverse transcriptase RNase H-like domain-containing protein</fullName>
    </submittedName>
</protein>
<dbReference type="WBParaSite" id="nRc.2.0.1.t12461-RA">
    <property type="protein sequence ID" value="nRc.2.0.1.t12461-RA"/>
    <property type="gene ID" value="nRc.2.0.1.g12461"/>
</dbReference>
<dbReference type="AlphaFoldDB" id="A0A915IGN1"/>
<accession>A0A915IGN1</accession>
<dbReference type="InterPro" id="IPR043502">
    <property type="entry name" value="DNA/RNA_pol_sf"/>
</dbReference>
<evidence type="ECO:0000313" key="1">
    <source>
        <dbReference type="Proteomes" id="UP000887565"/>
    </source>
</evidence>
<dbReference type="Gene3D" id="3.10.10.10">
    <property type="entry name" value="HIV Type 1 Reverse Transcriptase, subunit A, domain 1"/>
    <property type="match status" value="1"/>
</dbReference>
<dbReference type="SUPFAM" id="SSF56672">
    <property type="entry name" value="DNA/RNA polymerases"/>
    <property type="match status" value="1"/>
</dbReference>
<sequence>MLSEDATHIAQPVRQVPIARCAAVEKEVKQMVTNDIWERVTMFSTLALNLVTVPKPDGRKFTLVMDHQAFVSILAQSGSGPKAHKFDQWPA</sequence>
<name>A0A915IGN1_ROMCU</name>
<organism evidence="1 2">
    <name type="scientific">Romanomermis culicivorax</name>
    <name type="common">Nematode worm</name>
    <dbReference type="NCBI Taxonomy" id="13658"/>
    <lineage>
        <taxon>Eukaryota</taxon>
        <taxon>Metazoa</taxon>
        <taxon>Ecdysozoa</taxon>
        <taxon>Nematoda</taxon>
        <taxon>Enoplea</taxon>
        <taxon>Dorylaimia</taxon>
        <taxon>Mermithida</taxon>
        <taxon>Mermithoidea</taxon>
        <taxon>Mermithidae</taxon>
        <taxon>Romanomermis</taxon>
    </lineage>
</organism>
<dbReference type="Proteomes" id="UP000887565">
    <property type="component" value="Unplaced"/>
</dbReference>
<proteinExistence type="predicted"/>
<evidence type="ECO:0000313" key="2">
    <source>
        <dbReference type="WBParaSite" id="nRc.2.0.1.t12461-RA"/>
    </source>
</evidence>
<reference evidence="2" key="1">
    <citation type="submission" date="2022-11" db="UniProtKB">
        <authorList>
            <consortium name="WormBaseParasite"/>
        </authorList>
    </citation>
    <scope>IDENTIFICATION</scope>
</reference>